<protein>
    <submittedName>
        <fullName evidence="2">CHRD domain-containing protein</fullName>
    </submittedName>
</protein>
<dbReference type="SMART" id="SM00754">
    <property type="entry name" value="CHRD"/>
    <property type="match status" value="1"/>
</dbReference>
<name>A0A2W4XJ32_9CYAN</name>
<organism evidence="2 3">
    <name type="scientific">Phormidesmis priestleyi</name>
    <dbReference type="NCBI Taxonomy" id="268141"/>
    <lineage>
        <taxon>Bacteria</taxon>
        <taxon>Bacillati</taxon>
        <taxon>Cyanobacteriota</taxon>
        <taxon>Cyanophyceae</taxon>
        <taxon>Leptolyngbyales</taxon>
        <taxon>Leptolyngbyaceae</taxon>
        <taxon>Phormidesmis</taxon>
    </lineage>
</organism>
<comment type="caution">
    <text evidence="2">The sequence shown here is derived from an EMBL/GenBank/DDBJ whole genome shotgun (WGS) entry which is preliminary data.</text>
</comment>
<evidence type="ECO:0000313" key="2">
    <source>
        <dbReference type="EMBL" id="PZO56077.1"/>
    </source>
</evidence>
<accession>A0A2W4XJ32</accession>
<dbReference type="EMBL" id="QBMP01000081">
    <property type="protein sequence ID" value="PZO56077.1"/>
    <property type="molecule type" value="Genomic_DNA"/>
</dbReference>
<dbReference type="Proteomes" id="UP000249794">
    <property type="component" value="Unassembled WGS sequence"/>
</dbReference>
<reference evidence="3" key="1">
    <citation type="submission" date="2018-04" db="EMBL/GenBank/DDBJ databases">
        <authorList>
            <person name="Cornet L."/>
        </authorList>
    </citation>
    <scope>NUCLEOTIDE SEQUENCE [LARGE SCALE GENOMIC DNA]</scope>
</reference>
<feature type="domain" description="CHRD" evidence="1">
    <location>
        <begin position="34"/>
        <end position="172"/>
    </location>
</feature>
<evidence type="ECO:0000313" key="3">
    <source>
        <dbReference type="Proteomes" id="UP000249794"/>
    </source>
</evidence>
<dbReference type="AlphaFoldDB" id="A0A2W4XJ32"/>
<sequence>MSKQQNILHWALGLAALTIGVGIPQSALAGHTNTILHTMLDGSSEVAEDGDMTMLVGDANGMGEAYVFGVDGDATTLCYSLFVSGVQQVPVGEGMAAHIHEGAMGENGPVVAALAGPEDGNAADCLTEGEEGKFPTGEAGIVQRILKNPEDFYVNVHNPQFPDGAVRGQLGSITSMH</sequence>
<gene>
    <name evidence="2" type="ORF">DCF15_09495</name>
</gene>
<dbReference type="InterPro" id="IPR010895">
    <property type="entry name" value="CHRD"/>
</dbReference>
<evidence type="ECO:0000259" key="1">
    <source>
        <dbReference type="SMART" id="SM00754"/>
    </source>
</evidence>
<proteinExistence type="predicted"/>
<reference evidence="2 3" key="2">
    <citation type="submission" date="2018-06" db="EMBL/GenBank/DDBJ databases">
        <title>Metagenomic assembly of (sub)arctic Cyanobacteria and their associated microbiome from non-axenic cultures.</title>
        <authorList>
            <person name="Baurain D."/>
        </authorList>
    </citation>
    <scope>NUCLEOTIDE SEQUENCE [LARGE SCALE GENOMIC DNA]</scope>
    <source>
        <strain evidence="2">ULC027bin1</strain>
    </source>
</reference>
<dbReference type="Pfam" id="PF07452">
    <property type="entry name" value="CHRD"/>
    <property type="match status" value="1"/>
</dbReference>